<dbReference type="GO" id="GO:0004519">
    <property type="term" value="F:endonuclease activity"/>
    <property type="evidence" value="ECO:0007669"/>
    <property type="project" value="UniProtKB-KW"/>
</dbReference>
<evidence type="ECO:0000256" key="6">
    <source>
        <dbReference type="ARBA" id="ARBA00022759"/>
    </source>
</evidence>
<protein>
    <submittedName>
        <fullName evidence="13">Ankyrin repeat and zinc finger domain-containing protein 1</fullName>
    </submittedName>
</protein>
<dbReference type="PANTHER" id="PTHR16036">
    <property type="entry name" value="ANKYRIN REPEAT AND ZINC FINGER DOMAIN-CONTAINING PROTEIN 1"/>
    <property type="match status" value="1"/>
</dbReference>
<feature type="active site" evidence="10">
    <location>
        <position position="100"/>
    </location>
</feature>
<sequence>MQENVILMTTEVQVTTGGGRRGMPGSLCLEPRMWMFNYKVGIDGEQDVIQRAMSAPRKKNWAIVLLGGGHFAAAIYRGKEVIIHKTFHNYTVRAKQGGSQGTKDSQSGTVHPKSSGASLRRYNEQSQQQGKACGKDNRKSKRKMTT</sequence>
<evidence type="ECO:0000256" key="8">
    <source>
        <dbReference type="ARBA" id="ARBA00023043"/>
    </source>
</evidence>
<feature type="domain" description="VLRF1" evidence="12">
    <location>
        <begin position="57"/>
        <end position="146"/>
    </location>
</feature>
<evidence type="ECO:0000256" key="5">
    <source>
        <dbReference type="ARBA" id="ARBA00022737"/>
    </source>
</evidence>
<comment type="caution">
    <text evidence="13">The sequence shown here is derived from an EMBL/GenBank/DDBJ whole genome shotgun (WGS) entry which is preliminary data.</text>
</comment>
<keyword evidence="8" id="KW-0040">ANK repeat</keyword>
<evidence type="ECO:0000256" key="7">
    <source>
        <dbReference type="ARBA" id="ARBA00022801"/>
    </source>
</evidence>
<comment type="domain">
    <text evidence="10">The VLRF1 domain mediates binding to the 60S ribosomal subunit.</text>
</comment>
<dbReference type="GO" id="GO:0016787">
    <property type="term" value="F:hydrolase activity"/>
    <property type="evidence" value="ECO:0007669"/>
    <property type="project" value="UniProtKB-KW"/>
</dbReference>
<reference evidence="13 14" key="1">
    <citation type="submission" date="2019-05" db="EMBL/GenBank/DDBJ databases">
        <title>Another draft genome of Portunus trituberculatus and its Hox gene families provides insights of decapod evolution.</title>
        <authorList>
            <person name="Jeong J.-H."/>
            <person name="Song I."/>
            <person name="Kim S."/>
            <person name="Choi T."/>
            <person name="Kim D."/>
            <person name="Ryu S."/>
            <person name="Kim W."/>
        </authorList>
    </citation>
    <scope>NUCLEOTIDE SEQUENCE [LARGE SCALE GENOMIC DNA]</scope>
    <source>
        <tissue evidence="13">Muscle</tissue>
    </source>
</reference>
<keyword evidence="7 10" id="KW-0378">Hydrolase</keyword>
<gene>
    <name evidence="13" type="primary">ANKZF1</name>
    <name evidence="13" type="ORF">E2C01_033627</name>
</gene>
<evidence type="ECO:0000256" key="9">
    <source>
        <dbReference type="ARBA" id="ARBA00023054"/>
    </source>
</evidence>
<keyword evidence="6 10" id="KW-0255">Endonuclease</keyword>
<dbReference type="InterPro" id="IPR041175">
    <property type="entry name" value="VLRF1/Vms1"/>
</dbReference>
<evidence type="ECO:0000256" key="1">
    <source>
        <dbReference type="ARBA" id="ARBA00004496"/>
    </source>
</evidence>
<evidence type="ECO:0000259" key="12">
    <source>
        <dbReference type="PROSITE" id="PS52044"/>
    </source>
</evidence>
<dbReference type="EMBL" id="VSRR010004569">
    <property type="protein sequence ID" value="MPC40074.1"/>
    <property type="molecule type" value="Genomic_DNA"/>
</dbReference>
<dbReference type="PROSITE" id="PS52044">
    <property type="entry name" value="VLRF1"/>
    <property type="match status" value="1"/>
</dbReference>
<evidence type="ECO:0000313" key="14">
    <source>
        <dbReference type="Proteomes" id="UP000324222"/>
    </source>
</evidence>
<organism evidence="13 14">
    <name type="scientific">Portunus trituberculatus</name>
    <name type="common">Swimming crab</name>
    <name type="synonym">Neptunus trituberculatus</name>
    <dbReference type="NCBI Taxonomy" id="210409"/>
    <lineage>
        <taxon>Eukaryota</taxon>
        <taxon>Metazoa</taxon>
        <taxon>Ecdysozoa</taxon>
        <taxon>Arthropoda</taxon>
        <taxon>Crustacea</taxon>
        <taxon>Multicrustacea</taxon>
        <taxon>Malacostraca</taxon>
        <taxon>Eumalacostraca</taxon>
        <taxon>Eucarida</taxon>
        <taxon>Decapoda</taxon>
        <taxon>Pleocyemata</taxon>
        <taxon>Brachyura</taxon>
        <taxon>Eubrachyura</taxon>
        <taxon>Portunoidea</taxon>
        <taxon>Portunidae</taxon>
        <taxon>Portuninae</taxon>
        <taxon>Portunus</taxon>
    </lineage>
</organism>
<feature type="region of interest" description="Disordered" evidence="11">
    <location>
        <begin position="94"/>
        <end position="146"/>
    </location>
</feature>
<proteinExistence type="inferred from homology"/>
<accession>A0A5B7F658</accession>
<evidence type="ECO:0000256" key="4">
    <source>
        <dbReference type="ARBA" id="ARBA00022722"/>
    </source>
</evidence>
<keyword evidence="14" id="KW-1185">Reference proteome</keyword>
<keyword evidence="4 10" id="KW-0540">Nuclease</keyword>
<evidence type="ECO:0000256" key="11">
    <source>
        <dbReference type="SAM" id="MobiDB-lite"/>
    </source>
</evidence>
<dbReference type="InterPro" id="IPR047139">
    <property type="entry name" value="ANKZ1/VMS1"/>
</dbReference>
<keyword evidence="9" id="KW-0175">Coiled coil</keyword>
<dbReference type="OrthoDB" id="429841at2759"/>
<evidence type="ECO:0000256" key="10">
    <source>
        <dbReference type="PROSITE-ProRule" id="PRU01389"/>
    </source>
</evidence>
<dbReference type="PANTHER" id="PTHR16036:SF2">
    <property type="entry name" value="TRNA ENDONUCLEASE ANKZF1"/>
    <property type="match status" value="1"/>
</dbReference>
<keyword evidence="5" id="KW-0677">Repeat</keyword>
<name>A0A5B7F658_PORTR</name>
<dbReference type="GO" id="GO:0036503">
    <property type="term" value="P:ERAD pathway"/>
    <property type="evidence" value="ECO:0007669"/>
    <property type="project" value="TreeGrafter"/>
</dbReference>
<dbReference type="AlphaFoldDB" id="A0A5B7F658"/>
<comment type="subcellular location">
    <subcellularLocation>
        <location evidence="1">Cytoplasm</location>
    </subcellularLocation>
</comment>
<keyword evidence="3 10" id="KW-0963">Cytoplasm</keyword>
<evidence type="ECO:0000256" key="2">
    <source>
        <dbReference type="ARBA" id="ARBA00009262"/>
    </source>
</evidence>
<comment type="similarity">
    <text evidence="2 10">Belongs to the ANKZF1/VMS1 family.</text>
</comment>
<dbReference type="GO" id="GO:0005737">
    <property type="term" value="C:cytoplasm"/>
    <property type="evidence" value="ECO:0007669"/>
    <property type="project" value="UniProtKB-SubCell"/>
</dbReference>
<evidence type="ECO:0000313" key="13">
    <source>
        <dbReference type="EMBL" id="MPC40074.1"/>
    </source>
</evidence>
<evidence type="ECO:0000256" key="3">
    <source>
        <dbReference type="ARBA" id="ARBA00022490"/>
    </source>
</evidence>
<dbReference type="Pfam" id="PF18826">
    <property type="entry name" value="bVLRF1"/>
    <property type="match status" value="1"/>
</dbReference>
<dbReference type="Proteomes" id="UP000324222">
    <property type="component" value="Unassembled WGS sequence"/>
</dbReference>